<dbReference type="AlphaFoldDB" id="A0A449B1N7"/>
<feature type="transmembrane region" description="Helical" evidence="1">
    <location>
        <begin position="20"/>
        <end position="44"/>
    </location>
</feature>
<proteinExistence type="predicted"/>
<dbReference type="EMBL" id="LR215036">
    <property type="protein sequence ID" value="VEU74455.1"/>
    <property type="molecule type" value="Genomic_DNA"/>
</dbReference>
<name>A0A449B1N7_9BACT</name>
<accession>A0A449B1N7</accession>
<dbReference type="Proteomes" id="UP000290985">
    <property type="component" value="Chromosome"/>
</dbReference>
<keyword evidence="1" id="KW-0472">Membrane</keyword>
<dbReference type="KEGG" id="mcit:NCTC10181_00294"/>
<protein>
    <submittedName>
        <fullName evidence="2">Uncharacterized protein</fullName>
    </submittedName>
</protein>
<dbReference type="RefSeq" id="WP_223211615.1">
    <property type="nucleotide sequence ID" value="NZ_CP101807.1"/>
</dbReference>
<evidence type="ECO:0000313" key="3">
    <source>
        <dbReference type="Proteomes" id="UP000290985"/>
    </source>
</evidence>
<evidence type="ECO:0000256" key="1">
    <source>
        <dbReference type="SAM" id="Phobius"/>
    </source>
</evidence>
<gene>
    <name evidence="2" type="ORF">NCTC10181_00294</name>
</gene>
<keyword evidence="1" id="KW-0812">Transmembrane</keyword>
<evidence type="ECO:0000313" key="2">
    <source>
        <dbReference type="EMBL" id="VEU74455.1"/>
    </source>
</evidence>
<sequence>MKINQLTKVSQKEYANIVPGFAIAALISAIPLLINSVAPIVGLIKSSFSVSGEIKDKSNSYKWDNSKNVDKSGTNNLNKYISF</sequence>
<reference evidence="2 3" key="1">
    <citation type="submission" date="2019-01" db="EMBL/GenBank/DDBJ databases">
        <authorList>
            <consortium name="Pathogen Informatics"/>
        </authorList>
    </citation>
    <scope>NUCLEOTIDE SEQUENCE [LARGE SCALE GENOMIC DNA]</scope>
    <source>
        <strain evidence="2 3">NCTC10181</strain>
    </source>
</reference>
<keyword evidence="3" id="KW-1185">Reference proteome</keyword>
<keyword evidence="1" id="KW-1133">Transmembrane helix</keyword>
<organism evidence="2 3">
    <name type="scientific">Mycoplasmopsis citelli</name>
    <dbReference type="NCBI Taxonomy" id="171281"/>
    <lineage>
        <taxon>Bacteria</taxon>
        <taxon>Bacillati</taxon>
        <taxon>Mycoplasmatota</taxon>
        <taxon>Mycoplasmoidales</taxon>
        <taxon>Metamycoplasmataceae</taxon>
        <taxon>Mycoplasmopsis</taxon>
    </lineage>
</organism>